<dbReference type="AlphaFoldDB" id="A0A1F5HF11"/>
<gene>
    <name evidence="3" type="ORF">A2196_05540</name>
</gene>
<organism evidence="3 4">
    <name type="scientific">Candidatus Curtissbacteria bacterium RIFOXYA1_FULL_41_14</name>
    <dbReference type="NCBI Taxonomy" id="1797737"/>
    <lineage>
        <taxon>Bacteria</taxon>
        <taxon>Candidatus Curtissiibacteriota</taxon>
    </lineage>
</organism>
<keyword evidence="2" id="KW-0472">Membrane</keyword>
<dbReference type="EMBL" id="MFCA01000011">
    <property type="protein sequence ID" value="OGE02666.1"/>
    <property type="molecule type" value="Genomic_DNA"/>
</dbReference>
<evidence type="ECO:0000256" key="1">
    <source>
        <dbReference type="SAM" id="MobiDB-lite"/>
    </source>
</evidence>
<accession>A0A1F5HF11</accession>
<sequence>MVDRIKALFPLFFILIIIGALINIGAIPGKEPILRFLGLSKNNLQEEARPLDYVPDRLLELSSPSSYEDQGVYIGPPGETEDQSPQQPATATPSPSQPNQQDQPPPPPPFVLGTNTSQEPPIPLDFSEIPEDVNTQVEDEGFWQTIKDYLSGIF</sequence>
<evidence type="ECO:0000256" key="2">
    <source>
        <dbReference type="SAM" id="Phobius"/>
    </source>
</evidence>
<keyword evidence="2" id="KW-1133">Transmembrane helix</keyword>
<name>A0A1F5HF11_9BACT</name>
<reference evidence="3 4" key="1">
    <citation type="journal article" date="2016" name="Nat. Commun.">
        <title>Thousands of microbial genomes shed light on interconnected biogeochemical processes in an aquifer system.</title>
        <authorList>
            <person name="Anantharaman K."/>
            <person name="Brown C.T."/>
            <person name="Hug L.A."/>
            <person name="Sharon I."/>
            <person name="Castelle C.J."/>
            <person name="Probst A.J."/>
            <person name="Thomas B.C."/>
            <person name="Singh A."/>
            <person name="Wilkins M.J."/>
            <person name="Karaoz U."/>
            <person name="Brodie E.L."/>
            <person name="Williams K.H."/>
            <person name="Hubbard S.S."/>
            <person name="Banfield J.F."/>
        </authorList>
    </citation>
    <scope>NUCLEOTIDE SEQUENCE [LARGE SCALE GENOMIC DNA]</scope>
</reference>
<feature type="compositionally biased region" description="Low complexity" evidence="1">
    <location>
        <begin position="93"/>
        <end position="102"/>
    </location>
</feature>
<protein>
    <submittedName>
        <fullName evidence="3">Uncharacterized protein</fullName>
    </submittedName>
</protein>
<dbReference type="Proteomes" id="UP000176751">
    <property type="component" value="Unassembled WGS sequence"/>
</dbReference>
<feature type="compositionally biased region" description="Polar residues" evidence="1">
    <location>
        <begin position="83"/>
        <end position="92"/>
    </location>
</feature>
<keyword evidence="2" id="KW-0812">Transmembrane</keyword>
<evidence type="ECO:0000313" key="3">
    <source>
        <dbReference type="EMBL" id="OGE02666.1"/>
    </source>
</evidence>
<evidence type="ECO:0000313" key="4">
    <source>
        <dbReference type="Proteomes" id="UP000176751"/>
    </source>
</evidence>
<dbReference type="STRING" id="1797737.A2196_05540"/>
<comment type="caution">
    <text evidence="3">The sequence shown here is derived from an EMBL/GenBank/DDBJ whole genome shotgun (WGS) entry which is preliminary data.</text>
</comment>
<proteinExistence type="predicted"/>
<feature type="region of interest" description="Disordered" evidence="1">
    <location>
        <begin position="60"/>
        <end position="127"/>
    </location>
</feature>
<feature type="transmembrane region" description="Helical" evidence="2">
    <location>
        <begin position="7"/>
        <end position="27"/>
    </location>
</feature>